<sequence>MKHIKRKFLFHDFLQNTELPSSNFTDIDLDKVDQSFLKKNSKNNFAVLTTETGDKLFSFIYNDNGKHCMIPVPDFSLVNFNFAYTLNIHRKDYRKKLVENLSELSTPNEVSNSYAYDYQGTASSCIICLFTAIECFVNDIIPEDFEYKIVNDRKTEIYDKKQIQVSISFMDKLTKVLPIALNKNFFAHQTPTNAHIYNLRNLRNDIVHTKSDKTGENNVSILKSLLNFNYDETLISTFKLFNFYKKDFIEECPCAETW</sequence>
<evidence type="ECO:0000313" key="1">
    <source>
        <dbReference type="EMBL" id="PZX92872.1"/>
    </source>
</evidence>
<dbReference type="OrthoDB" id="788947at2"/>
<reference evidence="1 2" key="1">
    <citation type="submission" date="2018-06" db="EMBL/GenBank/DDBJ databases">
        <title>Flavobacterium sp IMCC34762, genome.</title>
        <authorList>
            <person name="Joung Y."/>
            <person name="Cho J."/>
            <person name="Song J."/>
        </authorList>
    </citation>
    <scope>NUCLEOTIDE SEQUENCE [LARGE SCALE GENOMIC DNA]</scope>
    <source>
        <strain evidence="1 2">IMCC34762</strain>
    </source>
</reference>
<gene>
    <name evidence="1" type="ORF">DOS84_13455</name>
</gene>
<comment type="caution">
    <text evidence="1">The sequence shown here is derived from an EMBL/GenBank/DDBJ whole genome shotgun (WGS) entry which is preliminary data.</text>
</comment>
<protein>
    <recommendedName>
        <fullName evidence="3">RiboL-PSP-HEPN domain-containing protein</fullName>
    </recommendedName>
</protein>
<dbReference type="RefSeq" id="WP_111410637.1">
    <property type="nucleotide sequence ID" value="NZ_QKXH01000008.1"/>
</dbReference>
<dbReference type="EMBL" id="QKXH01000008">
    <property type="protein sequence ID" value="PZX92872.1"/>
    <property type="molecule type" value="Genomic_DNA"/>
</dbReference>
<proteinExistence type="predicted"/>
<dbReference type="AlphaFoldDB" id="A0A2W7VKY8"/>
<keyword evidence="2" id="KW-1185">Reference proteome</keyword>
<organism evidence="1 2">
    <name type="scientific">Flavobacterium aquariorum</name>
    <dbReference type="NCBI Taxonomy" id="2217670"/>
    <lineage>
        <taxon>Bacteria</taxon>
        <taxon>Pseudomonadati</taxon>
        <taxon>Bacteroidota</taxon>
        <taxon>Flavobacteriia</taxon>
        <taxon>Flavobacteriales</taxon>
        <taxon>Flavobacteriaceae</taxon>
        <taxon>Flavobacterium</taxon>
    </lineage>
</organism>
<dbReference type="Proteomes" id="UP000249177">
    <property type="component" value="Unassembled WGS sequence"/>
</dbReference>
<accession>A0A2W7VKY8</accession>
<evidence type="ECO:0000313" key="2">
    <source>
        <dbReference type="Proteomes" id="UP000249177"/>
    </source>
</evidence>
<evidence type="ECO:0008006" key="3">
    <source>
        <dbReference type="Google" id="ProtNLM"/>
    </source>
</evidence>
<name>A0A2W7VKY8_9FLAO</name>